<dbReference type="InterPro" id="IPR029058">
    <property type="entry name" value="AB_hydrolase_fold"/>
</dbReference>
<protein>
    <recommendedName>
        <fullName evidence="9">DUF676 domain-containing protein</fullName>
    </recommendedName>
</protein>
<dbReference type="GO" id="GO:0016020">
    <property type="term" value="C:membrane"/>
    <property type="evidence" value="ECO:0007669"/>
    <property type="project" value="UniProtKB-SubCell"/>
</dbReference>
<dbReference type="InParanoid" id="A0A5J5F002"/>
<keyword evidence="6" id="KW-0472">Membrane</keyword>
<dbReference type="AlphaFoldDB" id="A0A5J5F002"/>
<comment type="subcellular location">
    <subcellularLocation>
        <location evidence="2">Endoplasmic reticulum</location>
    </subcellularLocation>
    <subcellularLocation>
        <location evidence="3">Membrane</location>
    </subcellularLocation>
    <subcellularLocation>
        <location evidence="1">Mitochondrion</location>
    </subcellularLocation>
</comment>
<keyword evidence="5" id="KW-0496">Mitochondrion</keyword>
<accession>A0A5J5F002</accession>
<dbReference type="GO" id="GO:0005739">
    <property type="term" value="C:mitochondrion"/>
    <property type="evidence" value="ECO:0007669"/>
    <property type="project" value="UniProtKB-SubCell"/>
</dbReference>
<evidence type="ECO:0000313" key="7">
    <source>
        <dbReference type="EMBL" id="KAA8908222.1"/>
    </source>
</evidence>
<reference evidence="7 8" key="1">
    <citation type="submission" date="2019-09" db="EMBL/GenBank/DDBJ databases">
        <title>Draft genome of the ectomycorrhizal ascomycete Sphaerosporella brunnea.</title>
        <authorList>
            <consortium name="DOE Joint Genome Institute"/>
            <person name="Benucci G.M."/>
            <person name="Marozzi G."/>
            <person name="Antonielli L."/>
            <person name="Sanchez S."/>
            <person name="Marco P."/>
            <person name="Wang X."/>
            <person name="Falini L.B."/>
            <person name="Barry K."/>
            <person name="Haridas S."/>
            <person name="Lipzen A."/>
            <person name="Labutti K."/>
            <person name="Grigoriev I.V."/>
            <person name="Murat C."/>
            <person name="Martin F."/>
            <person name="Albertini E."/>
            <person name="Donnini D."/>
            <person name="Bonito G."/>
        </authorList>
    </citation>
    <scope>NUCLEOTIDE SEQUENCE [LARGE SCALE GENOMIC DNA]</scope>
    <source>
        <strain evidence="7 8">Sb_GMNB300</strain>
    </source>
</reference>
<evidence type="ECO:0000256" key="6">
    <source>
        <dbReference type="ARBA" id="ARBA00023136"/>
    </source>
</evidence>
<dbReference type="Proteomes" id="UP000326924">
    <property type="component" value="Unassembled WGS sequence"/>
</dbReference>
<gene>
    <name evidence="7" type="ORF">FN846DRAFT_945814</name>
</gene>
<sequence>MSWVDRGSRQMWLQDFLPRDFKNIRIMAYGYNNSLDGTSDSALLDFRRNLVQQSENARSSDEMKNRPIIFVGHSLGGILIVCRR</sequence>
<dbReference type="PANTHER" id="PTHR48182:SF2">
    <property type="entry name" value="PROTEIN SERAC1"/>
    <property type="match status" value="1"/>
</dbReference>
<evidence type="ECO:0000256" key="5">
    <source>
        <dbReference type="ARBA" id="ARBA00023128"/>
    </source>
</evidence>
<evidence type="ECO:0000256" key="3">
    <source>
        <dbReference type="ARBA" id="ARBA00004370"/>
    </source>
</evidence>
<evidence type="ECO:0000256" key="2">
    <source>
        <dbReference type="ARBA" id="ARBA00004240"/>
    </source>
</evidence>
<evidence type="ECO:0000313" key="8">
    <source>
        <dbReference type="Proteomes" id="UP000326924"/>
    </source>
</evidence>
<evidence type="ECO:0000256" key="4">
    <source>
        <dbReference type="ARBA" id="ARBA00022824"/>
    </source>
</evidence>
<dbReference type="EMBL" id="VXIS01000070">
    <property type="protein sequence ID" value="KAA8908222.1"/>
    <property type="molecule type" value="Genomic_DNA"/>
</dbReference>
<organism evidence="7 8">
    <name type="scientific">Sphaerosporella brunnea</name>
    <dbReference type="NCBI Taxonomy" id="1250544"/>
    <lineage>
        <taxon>Eukaryota</taxon>
        <taxon>Fungi</taxon>
        <taxon>Dikarya</taxon>
        <taxon>Ascomycota</taxon>
        <taxon>Pezizomycotina</taxon>
        <taxon>Pezizomycetes</taxon>
        <taxon>Pezizales</taxon>
        <taxon>Pyronemataceae</taxon>
        <taxon>Sphaerosporella</taxon>
    </lineage>
</organism>
<keyword evidence="8" id="KW-1185">Reference proteome</keyword>
<keyword evidence="4" id="KW-0256">Endoplasmic reticulum</keyword>
<proteinExistence type="predicted"/>
<comment type="caution">
    <text evidence="7">The sequence shown here is derived from an EMBL/GenBank/DDBJ whole genome shotgun (WGS) entry which is preliminary data.</text>
</comment>
<evidence type="ECO:0000256" key="1">
    <source>
        <dbReference type="ARBA" id="ARBA00004173"/>
    </source>
</evidence>
<dbReference type="OrthoDB" id="5086500at2759"/>
<dbReference type="InterPro" id="IPR052374">
    <property type="entry name" value="SERAC1"/>
</dbReference>
<dbReference type="GO" id="GO:0005783">
    <property type="term" value="C:endoplasmic reticulum"/>
    <property type="evidence" value="ECO:0007669"/>
    <property type="project" value="UniProtKB-SubCell"/>
</dbReference>
<dbReference type="SUPFAM" id="SSF53474">
    <property type="entry name" value="alpha/beta-Hydrolases"/>
    <property type="match status" value="1"/>
</dbReference>
<dbReference type="PANTHER" id="PTHR48182">
    <property type="entry name" value="PROTEIN SERAC1"/>
    <property type="match status" value="1"/>
</dbReference>
<name>A0A5J5F002_9PEZI</name>
<evidence type="ECO:0008006" key="9">
    <source>
        <dbReference type="Google" id="ProtNLM"/>
    </source>
</evidence>